<organism evidence="1 2">
    <name type="scientific">Tetrabaena socialis</name>
    <dbReference type="NCBI Taxonomy" id="47790"/>
    <lineage>
        <taxon>Eukaryota</taxon>
        <taxon>Viridiplantae</taxon>
        <taxon>Chlorophyta</taxon>
        <taxon>core chlorophytes</taxon>
        <taxon>Chlorophyceae</taxon>
        <taxon>CS clade</taxon>
        <taxon>Chlamydomonadales</taxon>
        <taxon>Tetrabaenaceae</taxon>
        <taxon>Tetrabaena</taxon>
    </lineage>
</organism>
<evidence type="ECO:0000313" key="1">
    <source>
        <dbReference type="EMBL" id="PNH01602.1"/>
    </source>
</evidence>
<comment type="caution">
    <text evidence="1">The sequence shown here is derived from an EMBL/GenBank/DDBJ whole genome shotgun (WGS) entry which is preliminary data.</text>
</comment>
<sequence>MAGLVTGSVQSVGLPQDAEAAGQRDWQQGVQDASEGLSASVALRSLHGLTPPDTHSTATVDIVLSLPGTDARPCPANISVARLLRIKSGSCAASPHALDTDALTRAASGESSVKRPLLLRMLSLLAPPGMQAGGGQTTAPGVDCAAG</sequence>
<name>A0A2J7ZMV2_9CHLO</name>
<feature type="non-terminal residue" evidence="1">
    <location>
        <position position="147"/>
    </location>
</feature>
<reference evidence="1 2" key="1">
    <citation type="journal article" date="2017" name="Mol. Biol. Evol.">
        <title>The 4-celled Tetrabaena socialis nuclear genome reveals the essential components for genetic control of cell number at the origin of multicellularity in the volvocine lineage.</title>
        <authorList>
            <person name="Featherston J."/>
            <person name="Arakaki Y."/>
            <person name="Hanschen E.R."/>
            <person name="Ferris P.J."/>
            <person name="Michod R.E."/>
            <person name="Olson B.J.S.C."/>
            <person name="Nozaki H."/>
            <person name="Durand P.M."/>
        </authorList>
    </citation>
    <scope>NUCLEOTIDE SEQUENCE [LARGE SCALE GENOMIC DNA]</scope>
    <source>
        <strain evidence="1 2">NIES-571</strain>
    </source>
</reference>
<dbReference type="AlphaFoldDB" id="A0A2J7ZMV2"/>
<proteinExistence type="predicted"/>
<dbReference type="Proteomes" id="UP000236333">
    <property type="component" value="Unassembled WGS sequence"/>
</dbReference>
<gene>
    <name evidence="1" type="ORF">TSOC_012518</name>
</gene>
<evidence type="ECO:0000313" key="2">
    <source>
        <dbReference type="Proteomes" id="UP000236333"/>
    </source>
</evidence>
<protein>
    <submittedName>
        <fullName evidence="1">Uncharacterized protein</fullName>
    </submittedName>
</protein>
<dbReference type="EMBL" id="PGGS01000842">
    <property type="protein sequence ID" value="PNH01602.1"/>
    <property type="molecule type" value="Genomic_DNA"/>
</dbReference>
<accession>A0A2J7ZMV2</accession>
<keyword evidence="2" id="KW-1185">Reference proteome</keyword>